<dbReference type="Pfam" id="PF14384">
    <property type="entry name" value="BrnA_antitoxin"/>
    <property type="match status" value="1"/>
</dbReference>
<geneLocation type="plasmid" evidence="2">
    <name>unnamed1</name>
</geneLocation>
<dbReference type="EMBL" id="JAKZEU010000001">
    <property type="protein sequence ID" value="MCQ0969234.1"/>
    <property type="molecule type" value="Genomic_DNA"/>
</dbReference>
<dbReference type="Proteomes" id="UP001203945">
    <property type="component" value="Unassembled WGS sequence"/>
</dbReference>
<reference evidence="2 3" key="1">
    <citation type="submission" date="2022-03" db="EMBL/GenBank/DDBJ databases">
        <authorList>
            <person name="He Y."/>
        </authorList>
    </citation>
    <scope>NUCLEOTIDE SEQUENCE [LARGE SCALE GENOMIC DNA]</scope>
    <source>
        <strain evidence="2 3">TK19116</strain>
        <plasmid evidence="2">unnamed1</plasmid>
    </source>
</reference>
<dbReference type="RefSeq" id="WP_255328189.1">
    <property type="nucleotide sequence ID" value="NZ_JAKZEU010000001.1"/>
</dbReference>
<feature type="region of interest" description="Disordered" evidence="1">
    <location>
        <begin position="140"/>
        <end position="161"/>
    </location>
</feature>
<evidence type="ECO:0000313" key="2">
    <source>
        <dbReference type="EMBL" id="MCQ0969234.1"/>
    </source>
</evidence>
<keyword evidence="2" id="KW-0614">Plasmid</keyword>
<sequence>MAITKAAEARRRNYHYMADAMRKLEWDLHQAVFRDLRIPADWHAIAKEKGAEGKTRVTLRLDDDVLKFFRSMGSDWQPRMNRVLSVWMHARLAGLIDGAETMDYLRRTSDDDIDFDGKRPDWADQSRDLEEFGEDIAWGDFGRDNPGVPMETPEGVKKGRESVAQRYARMKAEWGVK</sequence>
<comment type="caution">
    <text evidence="2">The sequence shown here is derived from an EMBL/GenBank/DDBJ whole genome shotgun (WGS) entry which is preliminary data.</text>
</comment>
<evidence type="ECO:0000313" key="3">
    <source>
        <dbReference type="Proteomes" id="UP001203945"/>
    </source>
</evidence>
<protein>
    <submittedName>
        <fullName evidence="2">BrnA antitoxin family protein</fullName>
    </submittedName>
</protein>
<accession>A0ABT1MMB0</accession>
<organism evidence="2 3">
    <name type="scientific">Paracoccus albicereus</name>
    <dbReference type="NCBI Taxonomy" id="2922394"/>
    <lineage>
        <taxon>Bacteria</taxon>
        <taxon>Pseudomonadati</taxon>
        <taxon>Pseudomonadota</taxon>
        <taxon>Alphaproteobacteria</taxon>
        <taxon>Rhodobacterales</taxon>
        <taxon>Paracoccaceae</taxon>
        <taxon>Paracoccus</taxon>
    </lineage>
</organism>
<proteinExistence type="predicted"/>
<dbReference type="InterPro" id="IPR025528">
    <property type="entry name" value="BrnA_antitoxin"/>
</dbReference>
<gene>
    <name evidence="2" type="ORF">MLD63_02125</name>
</gene>
<keyword evidence="3" id="KW-1185">Reference proteome</keyword>
<name>A0ABT1MMB0_9RHOB</name>
<evidence type="ECO:0000256" key="1">
    <source>
        <dbReference type="SAM" id="MobiDB-lite"/>
    </source>
</evidence>